<dbReference type="Proteomes" id="UP001652620">
    <property type="component" value="Chromosome 6"/>
</dbReference>
<evidence type="ECO:0000259" key="1">
    <source>
        <dbReference type="Pfam" id="PF01498"/>
    </source>
</evidence>
<protein>
    <submittedName>
        <fullName evidence="4">Uncharacterized protein LOC125779778</fullName>
    </submittedName>
</protein>
<accession>A0ABM3K6A7</accession>
<proteinExistence type="predicted"/>
<keyword evidence="3" id="KW-1185">Reference proteome</keyword>
<feature type="domain" description="Transposase Tc1-like" evidence="1">
    <location>
        <begin position="229"/>
        <end position="287"/>
    </location>
</feature>
<dbReference type="InterPro" id="IPR002492">
    <property type="entry name" value="Transposase_Tc1-like"/>
</dbReference>
<dbReference type="GeneID" id="125779778"/>
<organism evidence="3 4">
    <name type="scientific">Bactrocera dorsalis</name>
    <name type="common">Oriental fruit fly</name>
    <name type="synonym">Dacus dorsalis</name>
    <dbReference type="NCBI Taxonomy" id="27457"/>
    <lineage>
        <taxon>Eukaryota</taxon>
        <taxon>Metazoa</taxon>
        <taxon>Ecdysozoa</taxon>
        <taxon>Arthropoda</taxon>
        <taxon>Hexapoda</taxon>
        <taxon>Insecta</taxon>
        <taxon>Pterygota</taxon>
        <taxon>Neoptera</taxon>
        <taxon>Endopterygota</taxon>
        <taxon>Diptera</taxon>
        <taxon>Brachycera</taxon>
        <taxon>Muscomorpha</taxon>
        <taxon>Tephritoidea</taxon>
        <taxon>Tephritidae</taxon>
        <taxon>Bactrocera</taxon>
        <taxon>Bactrocera</taxon>
    </lineage>
</organism>
<dbReference type="PANTHER" id="PTHR10492:SF57">
    <property type="entry name" value="ATP-DEPENDENT DNA HELICASE"/>
    <property type="match status" value="1"/>
</dbReference>
<gene>
    <name evidence="4" type="primary">LOC125779778</name>
</gene>
<dbReference type="PANTHER" id="PTHR10492">
    <property type="match status" value="1"/>
</dbReference>
<dbReference type="SUPFAM" id="SSF52540">
    <property type="entry name" value="P-loop containing nucleoside triphosphate hydrolases"/>
    <property type="match status" value="1"/>
</dbReference>
<evidence type="ECO:0000313" key="4">
    <source>
        <dbReference type="RefSeq" id="XP_049317004.1"/>
    </source>
</evidence>
<dbReference type="Pfam" id="PF01498">
    <property type="entry name" value="HTH_Tnp_Tc3_2"/>
    <property type="match status" value="1"/>
</dbReference>
<dbReference type="InterPro" id="IPR027417">
    <property type="entry name" value="P-loop_NTPase"/>
</dbReference>
<feature type="domain" description="DNA helicase Pif1-like 2B" evidence="2">
    <location>
        <begin position="65"/>
        <end position="110"/>
    </location>
</feature>
<evidence type="ECO:0000259" key="2">
    <source>
        <dbReference type="Pfam" id="PF21530"/>
    </source>
</evidence>
<sequence>MRFPNIIQNHRSHDWLAERSILAPKNIHVNAMNFQIQEKLPGEVITYKSIDSVMDEDEAVNYPIEFLNSLEPPGTPPHLLNLKVGSPIILLRNINPPKMCNGTRLAIKKLMPNLIEATILNGKAKGDNVLIPRIPMIPTDMPFNFKRLQFPYQFSRIGSRNKRQSARLGNKRPLCTHPYFMHPLVYVVEKFRCVLQCKIYIIERFVHEGRIQNKGRNAPNKMFNERYERLIVHKIKENPRLSVQKLTTKIQEELVKSFCAETVRRVLRAHDFNARVARKKPFISKKKTS</sequence>
<evidence type="ECO:0000313" key="3">
    <source>
        <dbReference type="Proteomes" id="UP001652620"/>
    </source>
</evidence>
<reference evidence="4" key="1">
    <citation type="submission" date="2025-08" db="UniProtKB">
        <authorList>
            <consortium name="RefSeq"/>
        </authorList>
    </citation>
    <scope>IDENTIFICATION</scope>
    <source>
        <tissue evidence="4">Adult</tissue>
    </source>
</reference>
<dbReference type="Pfam" id="PF21530">
    <property type="entry name" value="Pif1_2B_dom"/>
    <property type="match status" value="1"/>
</dbReference>
<name>A0ABM3K6A7_BACDO</name>
<dbReference type="InterPro" id="IPR049163">
    <property type="entry name" value="Pif1-like_2B_dom"/>
</dbReference>
<dbReference type="RefSeq" id="XP_049317004.1">
    <property type="nucleotide sequence ID" value="XM_049461047.1"/>
</dbReference>